<evidence type="ECO:0000313" key="2">
    <source>
        <dbReference type="EMBL" id="GGM63959.1"/>
    </source>
</evidence>
<name>A0A917U7E3_9ACTN</name>
<dbReference type="AlphaFoldDB" id="A0A917U7E3"/>
<dbReference type="InterPro" id="IPR007331">
    <property type="entry name" value="Htaa"/>
</dbReference>
<dbReference type="EMBL" id="BMNB01000041">
    <property type="protein sequence ID" value="GGM63959.1"/>
    <property type="molecule type" value="Genomic_DNA"/>
</dbReference>
<accession>A0A917U7E3</accession>
<comment type="caution">
    <text evidence="2">The sequence shown here is derived from an EMBL/GenBank/DDBJ whole genome shotgun (WGS) entry which is preliminary data.</text>
</comment>
<gene>
    <name evidence="2" type="ORF">GCM10011608_56580</name>
</gene>
<reference evidence="2" key="2">
    <citation type="submission" date="2020-09" db="EMBL/GenBank/DDBJ databases">
        <authorList>
            <person name="Sun Q."/>
            <person name="Zhou Y."/>
        </authorList>
    </citation>
    <scope>NUCLEOTIDE SEQUENCE</scope>
    <source>
        <strain evidence="2">CGMCC 4.7312</strain>
    </source>
</reference>
<protein>
    <recommendedName>
        <fullName evidence="1">Htaa domain-containing protein</fullName>
    </recommendedName>
</protein>
<keyword evidence="3" id="KW-1185">Reference proteome</keyword>
<proteinExistence type="predicted"/>
<dbReference type="Pfam" id="PF04213">
    <property type="entry name" value="HtaA"/>
    <property type="match status" value="1"/>
</dbReference>
<evidence type="ECO:0000313" key="3">
    <source>
        <dbReference type="Proteomes" id="UP000608890"/>
    </source>
</evidence>
<dbReference type="RefSeq" id="WP_189049764.1">
    <property type="nucleotide sequence ID" value="NZ_BMNB01000041.1"/>
</dbReference>
<feature type="domain" description="Htaa" evidence="1">
    <location>
        <begin position="10"/>
        <end position="146"/>
    </location>
</feature>
<sequence>MSSGPSVDGLEWGIFGKLVEYVESVPDSRIEVSDGAYRTPDGCFGFPPRRRGPEPLRFVGRVTLTAYEGMLRVVLLNPSLELTPSGGGSILTENPHRQGDFTPIAALGPATIDGGACTAPATLTSAGTGWLSDGRYPVGQTVDPVRWRYES</sequence>
<organism evidence="2 3">
    <name type="scientific">Micromonospora sonchi</name>
    <dbReference type="NCBI Taxonomy" id="1763543"/>
    <lineage>
        <taxon>Bacteria</taxon>
        <taxon>Bacillati</taxon>
        <taxon>Actinomycetota</taxon>
        <taxon>Actinomycetes</taxon>
        <taxon>Micromonosporales</taxon>
        <taxon>Micromonosporaceae</taxon>
        <taxon>Micromonospora</taxon>
    </lineage>
</organism>
<evidence type="ECO:0000259" key="1">
    <source>
        <dbReference type="Pfam" id="PF04213"/>
    </source>
</evidence>
<reference evidence="2" key="1">
    <citation type="journal article" date="2014" name="Int. J. Syst. Evol. Microbiol.">
        <title>Complete genome sequence of Corynebacterium casei LMG S-19264T (=DSM 44701T), isolated from a smear-ripened cheese.</title>
        <authorList>
            <consortium name="US DOE Joint Genome Institute (JGI-PGF)"/>
            <person name="Walter F."/>
            <person name="Albersmeier A."/>
            <person name="Kalinowski J."/>
            <person name="Ruckert C."/>
        </authorList>
    </citation>
    <scope>NUCLEOTIDE SEQUENCE</scope>
    <source>
        <strain evidence="2">CGMCC 4.7312</strain>
    </source>
</reference>
<dbReference type="Proteomes" id="UP000608890">
    <property type="component" value="Unassembled WGS sequence"/>
</dbReference>